<evidence type="ECO:0000256" key="1">
    <source>
        <dbReference type="ARBA" id="ARBA00022536"/>
    </source>
</evidence>
<dbReference type="FunFam" id="2.10.25.10:FF:000472">
    <property type="entry name" value="Uncharacterized protein, isoform A"/>
    <property type="match status" value="1"/>
</dbReference>
<evidence type="ECO:0000256" key="2">
    <source>
        <dbReference type="ARBA" id="ARBA00022729"/>
    </source>
</evidence>
<protein>
    <submittedName>
        <fullName evidence="10">Fibropellin-1</fullName>
    </submittedName>
</protein>
<feature type="domain" description="EGF-like" evidence="9">
    <location>
        <begin position="248"/>
        <end position="284"/>
    </location>
</feature>
<dbReference type="PROSITE" id="PS01186">
    <property type="entry name" value="EGF_2"/>
    <property type="match status" value="3"/>
</dbReference>
<comment type="caution">
    <text evidence="6">Lacks conserved residue(s) required for the propagation of feature annotation.</text>
</comment>
<dbReference type="EMBL" id="JAIZAY010000002">
    <property type="protein sequence ID" value="KAJ8046315.1"/>
    <property type="molecule type" value="Genomic_DNA"/>
</dbReference>
<dbReference type="InterPro" id="IPR000152">
    <property type="entry name" value="EGF-type_Asp/Asn_hydroxyl_site"/>
</dbReference>
<feature type="disulfide bond" evidence="6">
    <location>
        <begin position="274"/>
        <end position="283"/>
    </location>
</feature>
<evidence type="ECO:0000313" key="10">
    <source>
        <dbReference type="EMBL" id="KAJ8046315.1"/>
    </source>
</evidence>
<feature type="compositionally biased region" description="Polar residues" evidence="7">
    <location>
        <begin position="28"/>
        <end position="40"/>
    </location>
</feature>
<dbReference type="Gene3D" id="2.10.25.10">
    <property type="entry name" value="Laminin"/>
    <property type="match status" value="4"/>
</dbReference>
<feature type="disulfide bond" evidence="6">
    <location>
        <begin position="198"/>
        <end position="207"/>
    </location>
</feature>
<evidence type="ECO:0000256" key="8">
    <source>
        <dbReference type="SAM" id="SignalP"/>
    </source>
</evidence>
<evidence type="ECO:0000259" key="9">
    <source>
        <dbReference type="PROSITE" id="PS50026"/>
    </source>
</evidence>
<dbReference type="GO" id="GO:0007219">
    <property type="term" value="P:Notch signaling pathway"/>
    <property type="evidence" value="ECO:0007669"/>
    <property type="project" value="TreeGrafter"/>
</dbReference>
<dbReference type="SUPFAM" id="SSF57196">
    <property type="entry name" value="EGF/Laminin"/>
    <property type="match status" value="4"/>
</dbReference>
<feature type="domain" description="EGF-like" evidence="9">
    <location>
        <begin position="210"/>
        <end position="246"/>
    </location>
</feature>
<accession>A0A9Q1CK03</accession>
<feature type="domain" description="EGF-like" evidence="9">
    <location>
        <begin position="174"/>
        <end position="208"/>
    </location>
</feature>
<dbReference type="FunFam" id="2.10.25.10:FF:000123">
    <property type="entry name" value="Crumbs homolog 1 (Drosophila)"/>
    <property type="match status" value="1"/>
</dbReference>
<feature type="domain" description="EGF-like" evidence="9">
    <location>
        <begin position="286"/>
        <end position="322"/>
    </location>
</feature>
<keyword evidence="1 6" id="KW-0245">EGF-like domain</keyword>
<evidence type="ECO:0000256" key="5">
    <source>
        <dbReference type="ARBA" id="ARBA00023180"/>
    </source>
</evidence>
<reference evidence="10" key="1">
    <citation type="submission" date="2021-10" db="EMBL/GenBank/DDBJ databases">
        <title>Tropical sea cucumber genome reveals ecological adaptation and Cuvierian tubules defense mechanism.</title>
        <authorList>
            <person name="Chen T."/>
        </authorList>
    </citation>
    <scope>NUCLEOTIDE SEQUENCE</scope>
    <source>
        <strain evidence="10">Nanhai2018</strain>
        <tissue evidence="10">Muscle</tissue>
    </source>
</reference>
<evidence type="ECO:0000256" key="3">
    <source>
        <dbReference type="ARBA" id="ARBA00022737"/>
    </source>
</evidence>
<gene>
    <name evidence="10" type="ORF">HOLleu_04948</name>
</gene>
<dbReference type="SMART" id="SM00179">
    <property type="entry name" value="EGF_CA"/>
    <property type="match status" value="4"/>
</dbReference>
<dbReference type="FunFam" id="2.10.25.10:FF:000434">
    <property type="entry name" value="Predicted protein"/>
    <property type="match status" value="1"/>
</dbReference>
<dbReference type="PANTHER" id="PTHR12916">
    <property type="entry name" value="CYTOCHROME C OXIDASE POLYPEPTIDE VIC-2"/>
    <property type="match status" value="1"/>
</dbReference>
<dbReference type="Proteomes" id="UP001152320">
    <property type="component" value="Chromosome 2"/>
</dbReference>
<dbReference type="CDD" id="cd00054">
    <property type="entry name" value="EGF_CA"/>
    <property type="match status" value="3"/>
</dbReference>
<keyword evidence="5" id="KW-0325">Glycoprotein</keyword>
<feature type="chain" id="PRO_5040451743" evidence="8">
    <location>
        <begin position="23"/>
        <end position="335"/>
    </location>
</feature>
<dbReference type="PROSITE" id="PS00022">
    <property type="entry name" value="EGF_1"/>
    <property type="match status" value="4"/>
</dbReference>
<dbReference type="InterPro" id="IPR018097">
    <property type="entry name" value="EGF_Ca-bd_CS"/>
</dbReference>
<evidence type="ECO:0000256" key="4">
    <source>
        <dbReference type="ARBA" id="ARBA00023157"/>
    </source>
</evidence>
<feature type="signal peptide" evidence="8">
    <location>
        <begin position="1"/>
        <end position="22"/>
    </location>
</feature>
<dbReference type="GO" id="GO:0005112">
    <property type="term" value="F:Notch binding"/>
    <property type="evidence" value="ECO:0007669"/>
    <property type="project" value="TreeGrafter"/>
</dbReference>
<dbReference type="OrthoDB" id="430340at2759"/>
<proteinExistence type="predicted"/>
<dbReference type="SMART" id="SM00181">
    <property type="entry name" value="EGF"/>
    <property type="match status" value="4"/>
</dbReference>
<name>A0A9Q1CK03_HOLLE</name>
<dbReference type="AlphaFoldDB" id="A0A9Q1CK03"/>
<dbReference type="PANTHER" id="PTHR12916:SF4">
    <property type="entry name" value="UNINFLATABLE, ISOFORM C"/>
    <property type="match status" value="1"/>
</dbReference>
<evidence type="ECO:0000256" key="7">
    <source>
        <dbReference type="SAM" id="MobiDB-lite"/>
    </source>
</evidence>
<keyword evidence="2 8" id="KW-0732">Signal</keyword>
<sequence length="335" mass="37088">MMGFWIYMTTLIILMLCASSYGLPTGNPSNGNDLKSSKSASDSRENSLEDSATDSKTPIDEFLDSVPDLYKSHFVREQGGKKVAFQPGITKCIKALKWLQEKYFHNISTVSTFIKYNMDSCSNERDSKTFCAKNGHGRIRSFKNKCRQCAKGCKDVLNGGTRYTSVNQDFCREADKACKACENNSTCLYKESGYKCNCLAGFQGINCTEDVNECANVTCQNGATCIDKVNGYECNCVTGFRGTLCEEDINECAYVTCHNGATCVDKVNGYECKCVKGFRGTLCEEDIDDCANVTCQNGATCIDKVNGYMCNCTTGYYGIHCDFDCKQMLSRCHQP</sequence>
<evidence type="ECO:0000256" key="6">
    <source>
        <dbReference type="PROSITE-ProRule" id="PRU00076"/>
    </source>
</evidence>
<dbReference type="PROSITE" id="PS00010">
    <property type="entry name" value="ASX_HYDROXYL"/>
    <property type="match status" value="3"/>
</dbReference>
<keyword evidence="11" id="KW-1185">Reference proteome</keyword>
<dbReference type="InterPro" id="IPR000742">
    <property type="entry name" value="EGF"/>
</dbReference>
<keyword evidence="3" id="KW-0677">Repeat</keyword>
<keyword evidence="4 6" id="KW-1015">Disulfide bond</keyword>
<feature type="disulfide bond" evidence="6">
    <location>
        <begin position="236"/>
        <end position="245"/>
    </location>
</feature>
<dbReference type="PROSITE" id="PS01187">
    <property type="entry name" value="EGF_CA"/>
    <property type="match status" value="2"/>
</dbReference>
<dbReference type="InterPro" id="IPR001881">
    <property type="entry name" value="EGF-like_Ca-bd_dom"/>
</dbReference>
<feature type="region of interest" description="Disordered" evidence="7">
    <location>
        <begin position="28"/>
        <end position="59"/>
    </location>
</feature>
<dbReference type="GO" id="GO:0005509">
    <property type="term" value="F:calcium ion binding"/>
    <property type="evidence" value="ECO:0007669"/>
    <property type="project" value="InterPro"/>
</dbReference>
<comment type="caution">
    <text evidence="10">The sequence shown here is derived from an EMBL/GenBank/DDBJ whole genome shotgun (WGS) entry which is preliminary data.</text>
</comment>
<dbReference type="Pfam" id="PF00008">
    <property type="entry name" value="EGF"/>
    <property type="match status" value="3"/>
</dbReference>
<organism evidence="10 11">
    <name type="scientific">Holothuria leucospilota</name>
    <name type="common">Black long sea cucumber</name>
    <name type="synonym">Mertensiothuria leucospilota</name>
    <dbReference type="NCBI Taxonomy" id="206669"/>
    <lineage>
        <taxon>Eukaryota</taxon>
        <taxon>Metazoa</taxon>
        <taxon>Echinodermata</taxon>
        <taxon>Eleutherozoa</taxon>
        <taxon>Echinozoa</taxon>
        <taxon>Holothuroidea</taxon>
        <taxon>Aspidochirotacea</taxon>
        <taxon>Aspidochirotida</taxon>
        <taxon>Holothuriidae</taxon>
        <taxon>Holothuria</taxon>
    </lineage>
</organism>
<feature type="disulfide bond" evidence="6">
    <location>
        <begin position="312"/>
        <end position="321"/>
    </location>
</feature>
<dbReference type="PROSITE" id="PS50026">
    <property type="entry name" value="EGF_3"/>
    <property type="match status" value="4"/>
</dbReference>
<dbReference type="Pfam" id="PF12661">
    <property type="entry name" value="hEGF"/>
    <property type="match status" value="1"/>
</dbReference>
<evidence type="ECO:0000313" key="11">
    <source>
        <dbReference type="Proteomes" id="UP001152320"/>
    </source>
</evidence>
<dbReference type="InterPro" id="IPR013032">
    <property type="entry name" value="EGF-like_CS"/>
</dbReference>